<dbReference type="InterPro" id="IPR041633">
    <property type="entry name" value="Polbeta"/>
</dbReference>
<dbReference type="InterPro" id="IPR043519">
    <property type="entry name" value="NT_sf"/>
</dbReference>
<feature type="domain" description="Polymerase beta nucleotidyltransferase" evidence="1">
    <location>
        <begin position="11"/>
        <end position="100"/>
    </location>
</feature>
<dbReference type="PANTHER" id="PTHR43852">
    <property type="entry name" value="NUCLEOTIDYLTRANSFERASE"/>
    <property type="match status" value="1"/>
</dbReference>
<organism evidence="2 3">
    <name type="scientific">Koleobacter methoxysyntrophicus</name>
    <dbReference type="NCBI Taxonomy" id="2751313"/>
    <lineage>
        <taxon>Bacteria</taxon>
        <taxon>Bacillati</taxon>
        <taxon>Bacillota</taxon>
        <taxon>Clostridia</taxon>
        <taxon>Koleobacterales</taxon>
        <taxon>Koleobacteraceae</taxon>
        <taxon>Koleobacter</taxon>
    </lineage>
</organism>
<dbReference type="Gene3D" id="3.30.460.10">
    <property type="entry name" value="Beta Polymerase, domain 2"/>
    <property type="match status" value="1"/>
</dbReference>
<evidence type="ECO:0000313" key="3">
    <source>
        <dbReference type="Proteomes" id="UP000662904"/>
    </source>
</evidence>
<proteinExistence type="predicted"/>
<dbReference type="RefSeq" id="WP_338402922.1">
    <property type="nucleotide sequence ID" value="NZ_CP059066.1"/>
</dbReference>
<name>A0A8A0RIS1_9FIRM</name>
<dbReference type="EMBL" id="CP059066">
    <property type="protein sequence ID" value="QSQ08185.1"/>
    <property type="molecule type" value="Genomic_DNA"/>
</dbReference>
<dbReference type="Pfam" id="PF18765">
    <property type="entry name" value="Polbeta"/>
    <property type="match status" value="1"/>
</dbReference>
<dbReference type="AlphaFoldDB" id="A0A8A0RIS1"/>
<dbReference type="CDD" id="cd05403">
    <property type="entry name" value="NT_KNTase_like"/>
    <property type="match status" value="1"/>
</dbReference>
<dbReference type="NCBIfam" id="NF047752">
    <property type="entry name" value="MntA_antitoxin"/>
    <property type="match status" value="1"/>
</dbReference>
<dbReference type="KEGG" id="kme:H0A61_00505"/>
<dbReference type="PANTHER" id="PTHR43852:SF3">
    <property type="entry name" value="NUCLEOTIDYLTRANSFERASE"/>
    <property type="match status" value="1"/>
</dbReference>
<accession>A0A8A0RIS1</accession>
<keyword evidence="3" id="KW-1185">Reference proteome</keyword>
<dbReference type="SUPFAM" id="SSF81301">
    <property type="entry name" value="Nucleotidyltransferase"/>
    <property type="match status" value="1"/>
</dbReference>
<dbReference type="Proteomes" id="UP000662904">
    <property type="component" value="Chromosome"/>
</dbReference>
<evidence type="ECO:0000259" key="1">
    <source>
        <dbReference type="Pfam" id="PF18765"/>
    </source>
</evidence>
<evidence type="ECO:0000313" key="2">
    <source>
        <dbReference type="EMBL" id="QSQ08185.1"/>
    </source>
</evidence>
<protein>
    <recommendedName>
        <fullName evidence="1">Polymerase beta nucleotidyltransferase domain-containing protein</fullName>
    </recommendedName>
</protein>
<gene>
    <name evidence="2" type="ORF">H0A61_00505</name>
</gene>
<reference evidence="2" key="1">
    <citation type="submission" date="2020-07" db="EMBL/GenBank/DDBJ databases">
        <title>Koleobacter methoxysyntrophicus gen. nov., sp. nov., a novel anaerobic bacterium isolated from deep subsurface oil field and proposal of Koleobacterales ord. nov. in the phylum Firmicutes.</title>
        <authorList>
            <person name="Sakamoto S."/>
            <person name="Tamaki H."/>
        </authorList>
    </citation>
    <scope>NUCLEOTIDE SEQUENCE</scope>
    <source>
        <strain evidence="2">NRmbB1</strain>
    </source>
</reference>
<dbReference type="InterPro" id="IPR052930">
    <property type="entry name" value="TA_antitoxin_MntA"/>
</dbReference>
<sequence>MTLIEKMISILKNYMISKENVKFAYLFGSYAENRERKDSDIDVAVYLSGIHEDDFFKYKLDLKTELEQIFKKTVDVVIMNNASPLLNHEVFKNGIIIKNSEPSILSQFRAKNFYYYIDQMYIINTYFKYTKEKIGMRLTDG</sequence>